<evidence type="ECO:0000313" key="5">
    <source>
        <dbReference type="Proteomes" id="UP001610446"/>
    </source>
</evidence>
<feature type="repeat" description="ANK" evidence="3">
    <location>
        <begin position="246"/>
        <end position="278"/>
    </location>
</feature>
<name>A0ABR4JYC2_9EURO</name>
<keyword evidence="1" id="KW-0677">Repeat</keyword>
<dbReference type="Gene3D" id="1.25.40.20">
    <property type="entry name" value="Ankyrin repeat-containing domain"/>
    <property type="match status" value="1"/>
</dbReference>
<gene>
    <name evidence="4" type="ORF">BJY01DRAFT_183962</name>
</gene>
<accession>A0ABR4JYC2</accession>
<dbReference type="SMART" id="SM00248">
    <property type="entry name" value="ANK"/>
    <property type="match status" value="8"/>
</dbReference>
<feature type="repeat" description="ANK" evidence="3">
    <location>
        <begin position="131"/>
        <end position="157"/>
    </location>
</feature>
<reference evidence="4 5" key="1">
    <citation type="submission" date="2024-07" db="EMBL/GenBank/DDBJ databases">
        <title>Section-level genome sequencing and comparative genomics of Aspergillus sections Usti and Cavernicolus.</title>
        <authorList>
            <consortium name="Lawrence Berkeley National Laboratory"/>
            <person name="Nybo J.L."/>
            <person name="Vesth T.C."/>
            <person name="Theobald S."/>
            <person name="Frisvad J.C."/>
            <person name="Larsen T.O."/>
            <person name="Kjaerboelling I."/>
            <person name="Rothschild-Mancinelli K."/>
            <person name="Lyhne E.K."/>
            <person name="Kogle M.E."/>
            <person name="Barry K."/>
            <person name="Clum A."/>
            <person name="Na H."/>
            <person name="Ledsgaard L."/>
            <person name="Lin J."/>
            <person name="Lipzen A."/>
            <person name="Kuo A."/>
            <person name="Riley R."/>
            <person name="Mondo S."/>
            <person name="Labutti K."/>
            <person name="Haridas S."/>
            <person name="Pangalinan J."/>
            <person name="Salamov A.A."/>
            <person name="Simmons B.A."/>
            <person name="Magnuson J.K."/>
            <person name="Chen J."/>
            <person name="Drula E."/>
            <person name="Henrissat B."/>
            <person name="Wiebenga A."/>
            <person name="Lubbers R.J."/>
            <person name="Gomes A.C."/>
            <person name="Makela M.R."/>
            <person name="Stajich J."/>
            <person name="Grigoriev I.V."/>
            <person name="Mortensen U.H."/>
            <person name="De Vries R.P."/>
            <person name="Baker S.E."/>
            <person name="Andersen M.R."/>
        </authorList>
    </citation>
    <scope>NUCLEOTIDE SEQUENCE [LARGE SCALE GENOMIC DNA]</scope>
    <source>
        <strain evidence="4 5">CBS 123904</strain>
    </source>
</reference>
<dbReference type="Proteomes" id="UP001610446">
    <property type="component" value="Unassembled WGS sequence"/>
</dbReference>
<organism evidence="4 5">
    <name type="scientific">Aspergillus pseudoustus</name>
    <dbReference type="NCBI Taxonomy" id="1810923"/>
    <lineage>
        <taxon>Eukaryota</taxon>
        <taxon>Fungi</taxon>
        <taxon>Dikarya</taxon>
        <taxon>Ascomycota</taxon>
        <taxon>Pezizomycotina</taxon>
        <taxon>Eurotiomycetes</taxon>
        <taxon>Eurotiomycetidae</taxon>
        <taxon>Eurotiales</taxon>
        <taxon>Aspergillaceae</taxon>
        <taxon>Aspergillus</taxon>
        <taxon>Aspergillus subgen. Nidulantes</taxon>
    </lineage>
</organism>
<dbReference type="PROSITE" id="PS50297">
    <property type="entry name" value="ANK_REP_REGION"/>
    <property type="match status" value="2"/>
</dbReference>
<dbReference type="InterPro" id="IPR002110">
    <property type="entry name" value="Ankyrin_rpt"/>
</dbReference>
<sequence>MRLPAELILLVAEKSHSQRDVNALARVNRRTFSLLIPWLYKHNVRRHNGTGICKAAELGCLAAVKRFLAAGFDVRNGLPLVAPDRVQEFVGSTPAGDIEHPLLHAVQRGHLHLVLYLLNEGTDPDVRATSSGMTPLLVAARHGSLSIVKALTEAGAEGSCCFEAHEPRLMETIQRTPVREAAFHGHLGVVKYLLSLSNKKDRHLLASKCLPEAAASGNTGLILFLVAQEGDINYRGWFWETRHTMSSGTALAFAIMHNHAELVQVLIRHGACVDEPVRTTAGRVTTLLEKAVDLGHHQVVKVLLNYDIRSLDLRMRNAVSRGHAAVVEVLLTRYQPRPSDPWSPLDDAAMCGHIDIVRLFTGKGFDEEQALFTAVLYKRANIVDFLLEHGTNPDVPNSIRSPLRLALHYGHAPIIKAFLLFGAHIHPDDQRWFRCHSSKEIAALAEQFPIVPSYLVARQWSLCSP</sequence>
<keyword evidence="2 3" id="KW-0040">ANK repeat</keyword>
<proteinExistence type="predicted"/>
<dbReference type="PANTHER" id="PTHR24173">
    <property type="entry name" value="ANKYRIN REPEAT CONTAINING"/>
    <property type="match status" value="1"/>
</dbReference>
<protein>
    <submittedName>
        <fullName evidence="4">Ankyrin repeat-containing domain protein</fullName>
    </submittedName>
</protein>
<evidence type="ECO:0000256" key="2">
    <source>
        <dbReference type="ARBA" id="ARBA00023043"/>
    </source>
</evidence>
<feature type="repeat" description="ANK" evidence="3">
    <location>
        <begin position="398"/>
        <end position="430"/>
    </location>
</feature>
<keyword evidence="5" id="KW-1185">Reference proteome</keyword>
<evidence type="ECO:0000256" key="3">
    <source>
        <dbReference type="PROSITE-ProRule" id="PRU00023"/>
    </source>
</evidence>
<evidence type="ECO:0000256" key="1">
    <source>
        <dbReference type="ARBA" id="ARBA00022737"/>
    </source>
</evidence>
<dbReference type="PANTHER" id="PTHR24173:SF74">
    <property type="entry name" value="ANKYRIN REPEAT DOMAIN-CONTAINING PROTEIN 16"/>
    <property type="match status" value="1"/>
</dbReference>
<dbReference type="SUPFAM" id="SSF48403">
    <property type="entry name" value="Ankyrin repeat"/>
    <property type="match status" value="1"/>
</dbReference>
<comment type="caution">
    <text evidence="4">The sequence shown here is derived from an EMBL/GenBank/DDBJ whole genome shotgun (WGS) entry which is preliminary data.</text>
</comment>
<dbReference type="InterPro" id="IPR036770">
    <property type="entry name" value="Ankyrin_rpt-contain_sf"/>
</dbReference>
<dbReference type="PROSITE" id="PS50088">
    <property type="entry name" value="ANK_REPEAT"/>
    <property type="match status" value="4"/>
</dbReference>
<dbReference type="EMBL" id="JBFXLU010000075">
    <property type="protein sequence ID" value="KAL2845041.1"/>
    <property type="molecule type" value="Genomic_DNA"/>
</dbReference>
<feature type="repeat" description="ANK" evidence="3">
    <location>
        <begin position="97"/>
        <end position="129"/>
    </location>
</feature>
<dbReference type="Pfam" id="PF12796">
    <property type="entry name" value="Ank_2"/>
    <property type="match status" value="2"/>
</dbReference>
<evidence type="ECO:0000313" key="4">
    <source>
        <dbReference type="EMBL" id="KAL2845041.1"/>
    </source>
</evidence>